<evidence type="ECO:0008006" key="3">
    <source>
        <dbReference type="Google" id="ProtNLM"/>
    </source>
</evidence>
<dbReference type="Proteomes" id="UP000215914">
    <property type="component" value="Unassembled WGS sequence"/>
</dbReference>
<organism evidence="1 2">
    <name type="scientific">Helianthus annuus</name>
    <name type="common">Common sunflower</name>
    <dbReference type="NCBI Taxonomy" id="4232"/>
    <lineage>
        <taxon>Eukaryota</taxon>
        <taxon>Viridiplantae</taxon>
        <taxon>Streptophyta</taxon>
        <taxon>Embryophyta</taxon>
        <taxon>Tracheophyta</taxon>
        <taxon>Spermatophyta</taxon>
        <taxon>Magnoliopsida</taxon>
        <taxon>eudicotyledons</taxon>
        <taxon>Gunneridae</taxon>
        <taxon>Pentapetalae</taxon>
        <taxon>asterids</taxon>
        <taxon>campanulids</taxon>
        <taxon>Asterales</taxon>
        <taxon>Asteraceae</taxon>
        <taxon>Asteroideae</taxon>
        <taxon>Heliantheae alliance</taxon>
        <taxon>Heliantheae</taxon>
        <taxon>Helianthus</taxon>
    </lineage>
</organism>
<proteinExistence type="predicted"/>
<keyword evidence="2" id="KW-1185">Reference proteome</keyword>
<reference evidence="1" key="2">
    <citation type="submission" date="2020-06" db="EMBL/GenBank/DDBJ databases">
        <title>Helianthus annuus Genome sequencing and assembly Release 2.</title>
        <authorList>
            <person name="Gouzy J."/>
            <person name="Langlade N."/>
            <person name="Munos S."/>
        </authorList>
    </citation>
    <scope>NUCLEOTIDE SEQUENCE</scope>
    <source>
        <tissue evidence="1">Leaves</tissue>
    </source>
</reference>
<gene>
    <name evidence="1" type="ORF">HanXRQr2_Chr01g0044381</name>
</gene>
<accession>A0A9K3P674</accession>
<reference evidence="1" key="1">
    <citation type="journal article" date="2017" name="Nature">
        <title>The sunflower genome provides insights into oil metabolism, flowering and Asterid evolution.</title>
        <authorList>
            <person name="Badouin H."/>
            <person name="Gouzy J."/>
            <person name="Grassa C.J."/>
            <person name="Murat F."/>
            <person name="Staton S.E."/>
            <person name="Cottret L."/>
            <person name="Lelandais-Briere C."/>
            <person name="Owens G.L."/>
            <person name="Carrere S."/>
            <person name="Mayjonade B."/>
            <person name="Legrand L."/>
            <person name="Gill N."/>
            <person name="Kane N.C."/>
            <person name="Bowers J.E."/>
            <person name="Hubner S."/>
            <person name="Bellec A."/>
            <person name="Berard A."/>
            <person name="Berges H."/>
            <person name="Blanchet N."/>
            <person name="Boniface M.C."/>
            <person name="Brunel D."/>
            <person name="Catrice O."/>
            <person name="Chaidir N."/>
            <person name="Claudel C."/>
            <person name="Donnadieu C."/>
            <person name="Faraut T."/>
            <person name="Fievet G."/>
            <person name="Helmstetter N."/>
            <person name="King M."/>
            <person name="Knapp S.J."/>
            <person name="Lai Z."/>
            <person name="Le Paslier M.C."/>
            <person name="Lippi Y."/>
            <person name="Lorenzon L."/>
            <person name="Mandel J.R."/>
            <person name="Marage G."/>
            <person name="Marchand G."/>
            <person name="Marquand E."/>
            <person name="Bret-Mestries E."/>
            <person name="Morien E."/>
            <person name="Nambeesan S."/>
            <person name="Nguyen T."/>
            <person name="Pegot-Espagnet P."/>
            <person name="Pouilly N."/>
            <person name="Raftis F."/>
            <person name="Sallet E."/>
            <person name="Schiex T."/>
            <person name="Thomas J."/>
            <person name="Vandecasteele C."/>
            <person name="Vares D."/>
            <person name="Vear F."/>
            <person name="Vautrin S."/>
            <person name="Crespi M."/>
            <person name="Mangin B."/>
            <person name="Burke J.M."/>
            <person name="Salse J."/>
            <person name="Munos S."/>
            <person name="Vincourt P."/>
            <person name="Rieseberg L.H."/>
            <person name="Langlade N.B."/>
        </authorList>
    </citation>
    <scope>NUCLEOTIDE SEQUENCE</scope>
    <source>
        <tissue evidence="1">Leaves</tissue>
    </source>
</reference>
<dbReference type="EMBL" id="MNCJ02000316">
    <property type="protein sequence ID" value="KAF5824003.1"/>
    <property type="molecule type" value="Genomic_DNA"/>
</dbReference>
<sequence>MYKDGDANQWAGIELGIIAECPSRYRSRKNRLKEHFLKYGGYDDVERAKSCCPKNYKL</sequence>
<dbReference type="AlphaFoldDB" id="A0A9K3P674"/>
<dbReference type="Gramene" id="mRNA:HanXRQr2_Chr01g0044381">
    <property type="protein sequence ID" value="CDS:HanXRQr2_Chr01g0044381.1"/>
    <property type="gene ID" value="HanXRQr2_Chr01g0044381"/>
</dbReference>
<protein>
    <recommendedName>
        <fullName evidence="3">Transposase, Ptta/En/Spm, plant</fullName>
    </recommendedName>
</protein>
<comment type="caution">
    <text evidence="1">The sequence shown here is derived from an EMBL/GenBank/DDBJ whole genome shotgun (WGS) entry which is preliminary data.</text>
</comment>
<evidence type="ECO:0000313" key="2">
    <source>
        <dbReference type="Proteomes" id="UP000215914"/>
    </source>
</evidence>
<name>A0A9K3P674_HELAN</name>
<evidence type="ECO:0000313" key="1">
    <source>
        <dbReference type="EMBL" id="KAF5824003.1"/>
    </source>
</evidence>